<dbReference type="RefSeq" id="WP_235838720.1">
    <property type="nucleotide sequence ID" value="NZ_MLBF01000007.1"/>
</dbReference>
<name>A0A1Q8QYZ1_9FIRM</name>
<dbReference type="SUPFAM" id="SSF46785">
    <property type="entry name" value="Winged helix' DNA-binding domain"/>
    <property type="match status" value="1"/>
</dbReference>
<accession>A0A1Q8QYZ1</accession>
<keyword evidence="6" id="KW-0238">DNA-binding</keyword>
<keyword evidence="5" id="KW-0067">ATP-binding</keyword>
<dbReference type="SUPFAM" id="SSF53271">
    <property type="entry name" value="PRTase-like"/>
    <property type="match status" value="1"/>
</dbReference>
<keyword evidence="13" id="KW-1185">Reference proteome</keyword>
<evidence type="ECO:0000256" key="6">
    <source>
        <dbReference type="ARBA" id="ARBA00023125"/>
    </source>
</evidence>
<keyword evidence="2" id="KW-0547">Nucleotide-binding</keyword>
<dbReference type="EC" id="5.6.2.4" evidence="9"/>
<dbReference type="PROSITE" id="PS51192">
    <property type="entry name" value="HELICASE_ATP_BIND_1"/>
    <property type="match status" value="1"/>
</dbReference>
<dbReference type="GO" id="GO:0009378">
    <property type="term" value="F:four-way junction helicase activity"/>
    <property type="evidence" value="ECO:0007669"/>
    <property type="project" value="TreeGrafter"/>
</dbReference>
<keyword evidence="3" id="KW-0378">Hydrolase</keyword>
<dbReference type="Gene3D" id="3.40.50.2020">
    <property type="match status" value="1"/>
</dbReference>
<evidence type="ECO:0000256" key="5">
    <source>
        <dbReference type="ARBA" id="ARBA00022840"/>
    </source>
</evidence>
<evidence type="ECO:0000259" key="10">
    <source>
        <dbReference type="PROSITE" id="PS51192"/>
    </source>
</evidence>
<dbReference type="Pfam" id="PF00271">
    <property type="entry name" value="Helicase_C"/>
    <property type="match status" value="1"/>
</dbReference>
<evidence type="ECO:0000313" key="13">
    <source>
        <dbReference type="Proteomes" id="UP000186102"/>
    </source>
</evidence>
<dbReference type="GO" id="GO:0005737">
    <property type="term" value="C:cytoplasm"/>
    <property type="evidence" value="ECO:0007669"/>
    <property type="project" value="TreeGrafter"/>
</dbReference>
<dbReference type="InterPro" id="IPR036390">
    <property type="entry name" value="WH_DNA-bd_sf"/>
</dbReference>
<dbReference type="Proteomes" id="UP000186102">
    <property type="component" value="Unassembled WGS sequence"/>
</dbReference>
<reference evidence="12 13" key="1">
    <citation type="submission" date="2016-09" db="EMBL/GenBank/DDBJ databases">
        <title>Complete genome of Desulfosporosinus sp. OL.</title>
        <authorList>
            <person name="Mardanov A."/>
            <person name="Beletsky A."/>
            <person name="Panova A."/>
            <person name="Karnachuk O."/>
            <person name="Ravin N."/>
        </authorList>
    </citation>
    <scope>NUCLEOTIDE SEQUENCE [LARGE SCALE GENOMIC DNA]</scope>
    <source>
        <strain evidence="12 13">OL</strain>
    </source>
</reference>
<dbReference type="InterPro" id="IPR029057">
    <property type="entry name" value="PRTase-like"/>
</dbReference>
<dbReference type="AlphaFoldDB" id="A0A1Q8QYZ1"/>
<evidence type="ECO:0000256" key="2">
    <source>
        <dbReference type="ARBA" id="ARBA00022741"/>
    </source>
</evidence>
<dbReference type="SMART" id="SM00487">
    <property type="entry name" value="DEXDc"/>
    <property type="match status" value="1"/>
</dbReference>
<dbReference type="EMBL" id="MLBF01000007">
    <property type="protein sequence ID" value="OLN32599.1"/>
    <property type="molecule type" value="Genomic_DNA"/>
</dbReference>
<dbReference type="CDD" id="cd06223">
    <property type="entry name" value="PRTases_typeI"/>
    <property type="match status" value="1"/>
</dbReference>
<dbReference type="Gene3D" id="3.40.50.300">
    <property type="entry name" value="P-loop containing nucleotide triphosphate hydrolases"/>
    <property type="match status" value="2"/>
</dbReference>
<keyword evidence="7" id="KW-0413">Isomerase</keyword>
<gene>
    <name evidence="12" type="ORF">DSOL_1350</name>
</gene>
<evidence type="ECO:0000256" key="7">
    <source>
        <dbReference type="ARBA" id="ARBA00023235"/>
    </source>
</evidence>
<dbReference type="InterPro" id="IPR027417">
    <property type="entry name" value="P-loop_NTPase"/>
</dbReference>
<dbReference type="InterPro" id="IPR001650">
    <property type="entry name" value="Helicase_C-like"/>
</dbReference>
<dbReference type="GO" id="GO:0043138">
    <property type="term" value="F:3'-5' DNA helicase activity"/>
    <property type="evidence" value="ECO:0007669"/>
    <property type="project" value="UniProtKB-EC"/>
</dbReference>
<dbReference type="PROSITE" id="PS00690">
    <property type="entry name" value="DEAH_ATP_HELICASE"/>
    <property type="match status" value="1"/>
</dbReference>
<comment type="caution">
    <text evidence="12">The sequence shown here is derived from an EMBL/GenBank/DDBJ whole genome shotgun (WGS) entry which is preliminary data.</text>
</comment>
<dbReference type="GO" id="GO:0030894">
    <property type="term" value="C:replisome"/>
    <property type="evidence" value="ECO:0007669"/>
    <property type="project" value="TreeGrafter"/>
</dbReference>
<evidence type="ECO:0000256" key="8">
    <source>
        <dbReference type="ARBA" id="ARBA00034617"/>
    </source>
</evidence>
<evidence type="ECO:0000259" key="11">
    <source>
        <dbReference type="PROSITE" id="PS51194"/>
    </source>
</evidence>
<evidence type="ECO:0000256" key="3">
    <source>
        <dbReference type="ARBA" id="ARBA00022801"/>
    </source>
</evidence>
<dbReference type="NCBIfam" id="TIGR00614">
    <property type="entry name" value="recQ_fam"/>
    <property type="match status" value="1"/>
</dbReference>
<dbReference type="GO" id="GO:0005524">
    <property type="term" value="F:ATP binding"/>
    <property type="evidence" value="ECO:0007669"/>
    <property type="project" value="UniProtKB-KW"/>
</dbReference>
<dbReference type="InterPro" id="IPR002464">
    <property type="entry name" value="DNA/RNA_helicase_DEAH_CS"/>
</dbReference>
<dbReference type="PROSITE" id="PS51194">
    <property type="entry name" value="HELICASE_CTER"/>
    <property type="match status" value="1"/>
</dbReference>
<dbReference type="SMART" id="SM00490">
    <property type="entry name" value="HELICc"/>
    <property type="match status" value="1"/>
</dbReference>
<proteinExistence type="inferred from homology"/>
<feature type="domain" description="Helicase ATP-binding" evidence="10">
    <location>
        <begin position="34"/>
        <end position="208"/>
    </location>
</feature>
<dbReference type="Pfam" id="PF00270">
    <property type="entry name" value="DEAD"/>
    <property type="match status" value="1"/>
</dbReference>
<evidence type="ECO:0000313" key="12">
    <source>
        <dbReference type="EMBL" id="OLN32599.1"/>
    </source>
</evidence>
<comment type="catalytic activity">
    <reaction evidence="8">
        <text>Couples ATP hydrolysis with the unwinding of duplex DNA by translocating in the 3'-5' direction.</text>
        <dbReference type="EC" id="5.6.2.4"/>
    </reaction>
</comment>
<dbReference type="GO" id="GO:0016787">
    <property type="term" value="F:hydrolase activity"/>
    <property type="evidence" value="ECO:0007669"/>
    <property type="project" value="UniProtKB-KW"/>
</dbReference>
<comment type="similarity">
    <text evidence="1">Belongs to the helicase family. RecQ subfamily.</text>
</comment>
<dbReference type="InterPro" id="IPR014001">
    <property type="entry name" value="Helicase_ATP-bd"/>
</dbReference>
<dbReference type="InterPro" id="IPR011545">
    <property type="entry name" value="DEAD/DEAH_box_helicase_dom"/>
</dbReference>
<dbReference type="PANTHER" id="PTHR13710:SF105">
    <property type="entry name" value="ATP-DEPENDENT DNA HELICASE Q1"/>
    <property type="match status" value="1"/>
</dbReference>
<organism evidence="12 13">
    <name type="scientific">Desulfosporosinus metallidurans</name>
    <dbReference type="NCBI Taxonomy" id="1888891"/>
    <lineage>
        <taxon>Bacteria</taxon>
        <taxon>Bacillati</taxon>
        <taxon>Bacillota</taxon>
        <taxon>Clostridia</taxon>
        <taxon>Eubacteriales</taxon>
        <taxon>Desulfitobacteriaceae</taxon>
        <taxon>Desulfosporosinus</taxon>
    </lineage>
</organism>
<evidence type="ECO:0000256" key="9">
    <source>
        <dbReference type="ARBA" id="ARBA00034808"/>
    </source>
</evidence>
<evidence type="ECO:0000256" key="4">
    <source>
        <dbReference type="ARBA" id="ARBA00022806"/>
    </source>
</evidence>
<feature type="domain" description="Helicase C-terminal" evidence="11">
    <location>
        <begin position="231"/>
        <end position="384"/>
    </location>
</feature>
<dbReference type="GO" id="GO:0006281">
    <property type="term" value="P:DNA repair"/>
    <property type="evidence" value="ECO:0007669"/>
    <property type="project" value="TreeGrafter"/>
</dbReference>
<dbReference type="STRING" id="1888891.DSOL_1350"/>
<dbReference type="PANTHER" id="PTHR13710">
    <property type="entry name" value="DNA HELICASE RECQ FAMILY MEMBER"/>
    <property type="match status" value="1"/>
</dbReference>
<protein>
    <recommendedName>
        <fullName evidence="9">DNA 3'-5' helicase</fullName>
        <ecNumber evidence="9">5.6.2.4</ecNumber>
    </recommendedName>
</protein>
<dbReference type="GO" id="GO:0003677">
    <property type="term" value="F:DNA binding"/>
    <property type="evidence" value="ECO:0007669"/>
    <property type="project" value="UniProtKB-KW"/>
</dbReference>
<dbReference type="GO" id="GO:0006310">
    <property type="term" value="P:DNA recombination"/>
    <property type="evidence" value="ECO:0007669"/>
    <property type="project" value="InterPro"/>
</dbReference>
<evidence type="ECO:0000256" key="1">
    <source>
        <dbReference type="ARBA" id="ARBA00005446"/>
    </source>
</evidence>
<dbReference type="SUPFAM" id="SSF52540">
    <property type="entry name" value="P-loop containing nucleoside triphosphate hydrolases"/>
    <property type="match status" value="1"/>
</dbReference>
<dbReference type="InterPro" id="IPR000836">
    <property type="entry name" value="PRTase_dom"/>
</dbReference>
<dbReference type="GO" id="GO:0043590">
    <property type="term" value="C:bacterial nucleoid"/>
    <property type="evidence" value="ECO:0007669"/>
    <property type="project" value="TreeGrafter"/>
</dbReference>
<sequence>MTNNENIEQSALNLLKGMLGTDASFRNGQWEAIESIVIKKRRTLVVQRTGWGKSVIYFIASKLLRNQGLGFTIIVSPLLSLMRNQIEAAERIGVKAATINSSNEEEWPQIEAELSKGLLDIIIISPERLANHRFVEMFSSIREAIGMLVVDEAHCISDWGHDFRPDYRRIVEIVKMMPPNIPILATTATANSRVVDDISEQLGPDLLVLRGALARDSIQLQVIQLAHQAERLAWLAENLSNLPGSGIIYCLTIADCRRVAQWLRKNHHDVAEYTGKIDNPIREILEQRLLKNEIKALVATIALGMGFDKPDLGFVIHFQRPSSVIAYYQQIGRAGRALDTAYAILLTGSEDDEIGEYFINSAFPTSGEMVRIVHLIEEAEHGLTINEILKLANLSKGRIERCIKVLEIDGIIAKNKSTYYRTVNPWKLDLARFEKVTALRQQEMGIMREFTQTKQCFMEYISKELDDPYAKQCNRCANCTGERLSTSVEAGIVREAITFLRRDFLEIEPRKQWPPGGVGDKKGRIPEDLRNESGRVLCIYRDAGWGSLVASNKYIDGCFSDELVDAAVELIKAWQPNPYPVWVTAIPSLRRPLLVPDFAQRLARKLGIPFHSVLIKTRETPEQKSMQNRIQQASNVLGAFSVQGVVRADPVLLVDDMIDSRWTMTICGNLLRQAGCGPVIPLAIASTSGGGDIE</sequence>
<keyword evidence="4 12" id="KW-0347">Helicase</keyword>
<dbReference type="InterPro" id="IPR004589">
    <property type="entry name" value="DNA_helicase_ATP-dep_RecQ"/>
</dbReference>